<proteinExistence type="predicted"/>
<sequence>MPRPTLFRILLMERRWDRWSAFCLQFERAARSLADETGLPRLAKVTVSRKSFDRWAKGDWCGRPWPDTALILEHLFGHPCADLFSPAPDVVRAQAAVHESGELRAATLMAERWPTSRLFRSAGETADSWELAGRQVLGGTSVAVTFRPATRSGATTHVDVTDTNALDRLLRPARRGFLVGVDEREGAPRLYVVDAANARRARAIAEARGTLDLTAAHLLDDLTYGLLWSLIQFDDGLLADDFTLDQEQKVLETYLSLPRSAPSRMALPDLTKAGTQWLGSAFCAQHIMRRLDGLTDPPVFWTREQTGEQAAAWLWFRHKDDYLKALSARYADGPVPLPRAFCIPETEVNRSDRYERILLLLAITLMELRGIRAAVLTKPEYSDVDGFALVPGKQAVVANWVRTEAIWAVDTITRRPVLREYHEALGEAENHSVMRGTDLEARLRSLAGYLEIPWAWLVTRCRELSDCGTASIVRPRSRHLAVEALDDVFQFLGSLAPER</sequence>
<dbReference type="EMBL" id="CP023700">
    <property type="protein sequence ID" value="QEU83413.1"/>
    <property type="molecule type" value="Genomic_DNA"/>
</dbReference>
<evidence type="ECO:0000313" key="1">
    <source>
        <dbReference type="EMBL" id="QEU83413.1"/>
    </source>
</evidence>
<organism evidence="1 2">
    <name type="scientific">Streptomyces viridosporus T7A</name>
    <dbReference type="NCBI Taxonomy" id="665577"/>
    <lineage>
        <taxon>Bacteria</taxon>
        <taxon>Bacillati</taxon>
        <taxon>Actinomycetota</taxon>
        <taxon>Actinomycetes</taxon>
        <taxon>Kitasatosporales</taxon>
        <taxon>Streptomycetaceae</taxon>
        <taxon>Streptomyces</taxon>
    </lineage>
</organism>
<dbReference type="Proteomes" id="UP000327143">
    <property type="component" value="Chromosome"/>
</dbReference>
<dbReference type="RefSeq" id="WP_016828458.1">
    <property type="nucleotide sequence ID" value="NZ_CP023700.1"/>
</dbReference>
<evidence type="ECO:0000313" key="2">
    <source>
        <dbReference type="Proteomes" id="UP000327143"/>
    </source>
</evidence>
<protein>
    <submittedName>
        <fullName evidence="1">Transcriptional regulator, XRE family protein</fullName>
    </submittedName>
</protein>
<name>A0ABX6A9K4_STRVD</name>
<gene>
    <name evidence="1" type="ORF">CP969_00390</name>
</gene>
<accession>A0ABX6A9K4</accession>
<reference evidence="1 2" key="1">
    <citation type="submission" date="2017-09" db="EMBL/GenBank/DDBJ databases">
        <authorList>
            <person name="Lee N."/>
            <person name="Cho B.-K."/>
        </authorList>
    </citation>
    <scope>NUCLEOTIDE SEQUENCE [LARGE SCALE GENOMIC DNA]</scope>
    <source>
        <strain evidence="1 2">ATCC 39115</strain>
    </source>
</reference>
<keyword evidence="2" id="KW-1185">Reference proteome</keyword>